<dbReference type="Proteomes" id="UP001156484">
    <property type="component" value="Chromosome"/>
</dbReference>
<name>A0ACD4DKZ8_9NOCA</name>
<organism evidence="1 2">
    <name type="scientific">Rhodococcus sacchari</name>
    <dbReference type="NCBI Taxonomy" id="2962047"/>
    <lineage>
        <taxon>Bacteria</taxon>
        <taxon>Bacillati</taxon>
        <taxon>Actinomycetota</taxon>
        <taxon>Actinomycetes</taxon>
        <taxon>Mycobacteriales</taxon>
        <taxon>Nocardiaceae</taxon>
        <taxon>Rhodococcus</taxon>
    </lineage>
</organism>
<evidence type="ECO:0000313" key="2">
    <source>
        <dbReference type="Proteomes" id="UP001156484"/>
    </source>
</evidence>
<gene>
    <name evidence="1" type="ORF">OED52_09485</name>
</gene>
<keyword evidence="2" id="KW-1185">Reference proteome</keyword>
<evidence type="ECO:0000313" key="1">
    <source>
        <dbReference type="EMBL" id="UYP20720.1"/>
    </source>
</evidence>
<proteinExistence type="predicted"/>
<accession>A0ACD4DKZ8</accession>
<reference evidence="1" key="1">
    <citation type="submission" date="2022-10" db="EMBL/GenBank/DDBJ databases">
        <title>Rhodococcus ferula Z13 complete genome.</title>
        <authorList>
            <person name="Long X."/>
            <person name="Zang M."/>
        </authorList>
    </citation>
    <scope>NUCLEOTIDE SEQUENCE</scope>
    <source>
        <strain evidence="1">Z13</strain>
    </source>
</reference>
<sequence>MGHETGKPPGMHEERAGITRSDAVMGGRLLALAHENGYSELTEEVAGLVSSAGTGTPPRTNPPLYGGVLRWTVTTIADVVVDKMGAQVRGDESFELTIRTESGRHVRPEELPQPESTVMKAVIDSLSGNVTEARADLDQVVFAMDWASQMEALVEAVLWLDRLLDTPGPQQEDAPPW</sequence>
<dbReference type="EMBL" id="CP107551">
    <property type="protein sequence ID" value="UYP20720.1"/>
    <property type="molecule type" value="Genomic_DNA"/>
</dbReference>
<protein>
    <submittedName>
        <fullName evidence="1">Uncharacterized protein</fullName>
    </submittedName>
</protein>